<proteinExistence type="predicted"/>
<dbReference type="InterPro" id="IPR036188">
    <property type="entry name" value="FAD/NAD-bd_sf"/>
</dbReference>
<organism evidence="1 2">
    <name type="scientific">Dreissena polymorpha</name>
    <name type="common">Zebra mussel</name>
    <name type="synonym">Mytilus polymorpha</name>
    <dbReference type="NCBI Taxonomy" id="45954"/>
    <lineage>
        <taxon>Eukaryota</taxon>
        <taxon>Metazoa</taxon>
        <taxon>Spiralia</taxon>
        <taxon>Lophotrochozoa</taxon>
        <taxon>Mollusca</taxon>
        <taxon>Bivalvia</taxon>
        <taxon>Autobranchia</taxon>
        <taxon>Heteroconchia</taxon>
        <taxon>Euheterodonta</taxon>
        <taxon>Imparidentia</taxon>
        <taxon>Neoheterodontei</taxon>
        <taxon>Myida</taxon>
        <taxon>Dreissenoidea</taxon>
        <taxon>Dreissenidae</taxon>
        <taxon>Dreissena</taxon>
    </lineage>
</organism>
<accession>A0A9D4EKV5</accession>
<dbReference type="Proteomes" id="UP000828390">
    <property type="component" value="Unassembled WGS sequence"/>
</dbReference>
<comment type="caution">
    <text evidence="1">The sequence shown here is derived from an EMBL/GenBank/DDBJ whole genome shotgun (WGS) entry which is preliminary data.</text>
</comment>
<keyword evidence="2" id="KW-1185">Reference proteome</keyword>
<reference evidence="1" key="2">
    <citation type="submission" date="2020-11" db="EMBL/GenBank/DDBJ databases">
        <authorList>
            <person name="McCartney M.A."/>
            <person name="Auch B."/>
            <person name="Kono T."/>
            <person name="Mallez S."/>
            <person name="Becker A."/>
            <person name="Gohl D.M."/>
            <person name="Silverstein K.A.T."/>
            <person name="Koren S."/>
            <person name="Bechman K.B."/>
            <person name="Herman A."/>
            <person name="Abrahante J.E."/>
            <person name="Garbe J."/>
        </authorList>
    </citation>
    <scope>NUCLEOTIDE SEQUENCE</scope>
    <source>
        <strain evidence="1">Duluth1</strain>
        <tissue evidence="1">Whole animal</tissue>
    </source>
</reference>
<evidence type="ECO:0000313" key="1">
    <source>
        <dbReference type="EMBL" id="KAH3781660.1"/>
    </source>
</evidence>
<evidence type="ECO:0000313" key="2">
    <source>
        <dbReference type="Proteomes" id="UP000828390"/>
    </source>
</evidence>
<protein>
    <recommendedName>
        <fullName evidence="3">L-amino-acid oxidase</fullName>
    </recommendedName>
</protein>
<gene>
    <name evidence="1" type="ORF">DPMN_159561</name>
</gene>
<reference evidence="1" key="1">
    <citation type="journal article" date="2019" name="bioRxiv">
        <title>The Genome of the Zebra Mussel, Dreissena polymorpha: A Resource for Invasive Species Research.</title>
        <authorList>
            <person name="McCartney M.A."/>
            <person name="Auch B."/>
            <person name="Kono T."/>
            <person name="Mallez S."/>
            <person name="Zhang Y."/>
            <person name="Obille A."/>
            <person name="Becker A."/>
            <person name="Abrahante J.E."/>
            <person name="Garbe J."/>
            <person name="Badalamenti J.P."/>
            <person name="Herman A."/>
            <person name="Mangelson H."/>
            <person name="Liachko I."/>
            <person name="Sullivan S."/>
            <person name="Sone E.D."/>
            <person name="Koren S."/>
            <person name="Silverstein K.A.T."/>
            <person name="Beckman K.B."/>
            <person name="Gohl D.M."/>
        </authorList>
    </citation>
    <scope>NUCLEOTIDE SEQUENCE</scope>
    <source>
        <strain evidence="1">Duluth1</strain>
        <tissue evidence="1">Whole animal</tissue>
    </source>
</reference>
<dbReference type="SUPFAM" id="SSF51971">
    <property type="entry name" value="Nucleotide-binding domain"/>
    <property type="match status" value="1"/>
</dbReference>
<name>A0A9D4EKV5_DREPO</name>
<dbReference type="EMBL" id="JAIWYP010000008">
    <property type="protein sequence ID" value="KAH3781660.1"/>
    <property type="molecule type" value="Genomic_DNA"/>
</dbReference>
<dbReference type="Gene3D" id="3.50.50.60">
    <property type="entry name" value="FAD/NAD(P)-binding domain"/>
    <property type="match status" value="1"/>
</dbReference>
<dbReference type="AlphaFoldDB" id="A0A9D4EKV5"/>
<evidence type="ECO:0008006" key="3">
    <source>
        <dbReference type="Google" id="ProtNLM"/>
    </source>
</evidence>
<sequence>MSMEFETFIQQDDLFKERMECIYEGGLRYAWAKEYDPKKADALYRVEMEPAKVQDVKVVGAGISGLVIAFELAQFGHNVNFIIFLIQL</sequence>